<evidence type="ECO:0000259" key="2">
    <source>
        <dbReference type="Pfam" id="PF12164"/>
    </source>
</evidence>
<sequence>MPADRVTLYIKGDRDIEVKKQEVTLGDILTMECSDRAMLARIKPLKILKIQKQGKQRFVVSVLKIISCIHEKYPNVEVQNLGETDIIVTFEDQKTPGKLWHVLKAAFVAVVTFCGAAFSIMAFNNDIDVTKLFGQMYELVTGRETDGFTILEITYSAGLTIGILIFFNHFGRRRFTEDPTPMEVQMRLYENDIQTTLVEDAARKGEEIDVGMGSTGGSGGRRP</sequence>
<evidence type="ECO:0000256" key="1">
    <source>
        <dbReference type="SAM" id="Phobius"/>
    </source>
</evidence>
<reference evidence="3" key="2">
    <citation type="submission" date="2021-04" db="EMBL/GenBank/DDBJ databases">
        <authorList>
            <person name="Gilroy R."/>
        </authorList>
    </citation>
    <scope>NUCLEOTIDE SEQUENCE</scope>
    <source>
        <strain evidence="3">CHK196-3914</strain>
    </source>
</reference>
<dbReference type="InterPro" id="IPR038548">
    <property type="entry name" value="SporV_AA_N_sf"/>
</dbReference>
<dbReference type="AlphaFoldDB" id="A0A9D2G6Q0"/>
<dbReference type="EMBL" id="DXAY01000060">
    <property type="protein sequence ID" value="HIZ74128.1"/>
    <property type="molecule type" value="Genomic_DNA"/>
</dbReference>
<comment type="caution">
    <text evidence="3">The sequence shown here is derived from an EMBL/GenBank/DDBJ whole genome shotgun (WGS) entry which is preliminary data.</text>
</comment>
<feature type="domain" description="Stage V sporulation protein AA" evidence="2">
    <location>
        <begin position="7"/>
        <end position="93"/>
    </location>
</feature>
<gene>
    <name evidence="3" type="ORF">H9723_02640</name>
</gene>
<accession>A0A9D2G6Q0</accession>
<dbReference type="InterPro" id="IPR021997">
    <property type="entry name" value="SporV_AA"/>
</dbReference>
<keyword evidence="1" id="KW-1133">Transmembrane helix</keyword>
<dbReference type="Gene3D" id="2.60.480.10">
    <property type="entry name" value="eubacterium ventriosum atcc domain"/>
    <property type="match status" value="1"/>
</dbReference>
<keyword evidence="1" id="KW-0812">Transmembrane</keyword>
<proteinExistence type="predicted"/>
<keyword evidence="1" id="KW-0472">Membrane</keyword>
<name>A0A9D2G6Q0_9FIRM</name>
<protein>
    <submittedName>
        <fullName evidence="3">Stage V sporulation protein AA</fullName>
    </submittedName>
</protein>
<feature type="transmembrane region" description="Helical" evidence="1">
    <location>
        <begin position="147"/>
        <end position="167"/>
    </location>
</feature>
<evidence type="ECO:0000313" key="3">
    <source>
        <dbReference type="EMBL" id="HIZ74128.1"/>
    </source>
</evidence>
<dbReference type="Proteomes" id="UP000824116">
    <property type="component" value="Unassembled WGS sequence"/>
</dbReference>
<organism evidence="3 4">
    <name type="scientific">Candidatus Mediterraneibacter stercoravium</name>
    <dbReference type="NCBI Taxonomy" id="2838685"/>
    <lineage>
        <taxon>Bacteria</taxon>
        <taxon>Bacillati</taxon>
        <taxon>Bacillota</taxon>
        <taxon>Clostridia</taxon>
        <taxon>Lachnospirales</taxon>
        <taxon>Lachnospiraceae</taxon>
        <taxon>Mediterraneibacter</taxon>
    </lineage>
</organism>
<evidence type="ECO:0000313" key="4">
    <source>
        <dbReference type="Proteomes" id="UP000824116"/>
    </source>
</evidence>
<feature type="transmembrane region" description="Helical" evidence="1">
    <location>
        <begin position="102"/>
        <end position="123"/>
    </location>
</feature>
<dbReference type="Pfam" id="PF12164">
    <property type="entry name" value="SporV_AA"/>
    <property type="match status" value="1"/>
</dbReference>
<reference evidence="3" key="1">
    <citation type="journal article" date="2021" name="PeerJ">
        <title>Extensive microbial diversity within the chicken gut microbiome revealed by metagenomics and culture.</title>
        <authorList>
            <person name="Gilroy R."/>
            <person name="Ravi A."/>
            <person name="Getino M."/>
            <person name="Pursley I."/>
            <person name="Horton D.L."/>
            <person name="Alikhan N.F."/>
            <person name="Baker D."/>
            <person name="Gharbi K."/>
            <person name="Hall N."/>
            <person name="Watson M."/>
            <person name="Adriaenssens E.M."/>
            <person name="Foster-Nyarko E."/>
            <person name="Jarju S."/>
            <person name="Secka A."/>
            <person name="Antonio M."/>
            <person name="Oren A."/>
            <person name="Chaudhuri R.R."/>
            <person name="La Ragione R."/>
            <person name="Hildebrand F."/>
            <person name="Pallen M.J."/>
        </authorList>
    </citation>
    <scope>NUCLEOTIDE SEQUENCE</scope>
    <source>
        <strain evidence="3">CHK196-3914</strain>
    </source>
</reference>